<dbReference type="EMBL" id="BPLR01017375">
    <property type="protein sequence ID" value="GIY91069.1"/>
    <property type="molecule type" value="Genomic_DNA"/>
</dbReference>
<keyword evidence="2" id="KW-1185">Reference proteome</keyword>
<proteinExistence type="predicted"/>
<reference evidence="1 2" key="1">
    <citation type="submission" date="2021-06" db="EMBL/GenBank/DDBJ databases">
        <title>Caerostris extrusa draft genome.</title>
        <authorList>
            <person name="Kono N."/>
            <person name="Arakawa K."/>
        </authorList>
    </citation>
    <scope>NUCLEOTIDE SEQUENCE [LARGE SCALE GENOMIC DNA]</scope>
</reference>
<sequence>MLLTCVASLGSRRYCVLNLVPFHTTNFPDLFQWHHLLSYYGPLYIIHKSIFLRSTIVPDYSEGQNMHCRAVALMTMGGRNYQV</sequence>
<gene>
    <name evidence="1" type="ORF">CEXT_91261</name>
</gene>
<organism evidence="1 2">
    <name type="scientific">Caerostris extrusa</name>
    <name type="common">Bark spider</name>
    <name type="synonym">Caerostris bankana</name>
    <dbReference type="NCBI Taxonomy" id="172846"/>
    <lineage>
        <taxon>Eukaryota</taxon>
        <taxon>Metazoa</taxon>
        <taxon>Ecdysozoa</taxon>
        <taxon>Arthropoda</taxon>
        <taxon>Chelicerata</taxon>
        <taxon>Arachnida</taxon>
        <taxon>Araneae</taxon>
        <taxon>Araneomorphae</taxon>
        <taxon>Entelegynae</taxon>
        <taxon>Araneoidea</taxon>
        <taxon>Araneidae</taxon>
        <taxon>Caerostris</taxon>
    </lineage>
</organism>
<comment type="caution">
    <text evidence="1">The sequence shown here is derived from an EMBL/GenBank/DDBJ whole genome shotgun (WGS) entry which is preliminary data.</text>
</comment>
<dbReference type="Proteomes" id="UP001054945">
    <property type="component" value="Unassembled WGS sequence"/>
</dbReference>
<evidence type="ECO:0000313" key="1">
    <source>
        <dbReference type="EMBL" id="GIY91069.1"/>
    </source>
</evidence>
<name>A0AAV4XBA1_CAEEX</name>
<protein>
    <submittedName>
        <fullName evidence="1">Uncharacterized protein</fullName>
    </submittedName>
</protein>
<dbReference type="AlphaFoldDB" id="A0AAV4XBA1"/>
<accession>A0AAV4XBA1</accession>
<evidence type="ECO:0000313" key="2">
    <source>
        <dbReference type="Proteomes" id="UP001054945"/>
    </source>
</evidence>